<sequence length="267" mass="29178">MSIFSLIRKGRQQAKEASKKQGTKQGTEPAKVPYKHIPTHAAIDALAGAPASYKAEDRKRILEENRRRSSLMSSGVPRVSSSLSNVMYPDAHANPMVYTPRSYSYVASSYQGGSSEAILQATINGYSTPPFLGAPSVKGKEIERILGERRPRNGNRSRAPSSSGNSTYSQDGLEMKVVRRPRRDPLSPVVSDTSPPLPSKQGQQRRDPRRRSPSDKPTPSAPPVTTSVQVTTYRTPVADSSSSPSKGPSSTVPPRRTGLRRIRQLFH</sequence>
<comment type="caution">
    <text evidence="2">The sequence shown here is derived from an EMBL/GenBank/DDBJ whole genome shotgun (WGS) entry which is preliminary data.</text>
</comment>
<dbReference type="KEGG" id="sapo:SAPIO_CDS7173"/>
<dbReference type="RefSeq" id="XP_016640908.1">
    <property type="nucleotide sequence ID" value="XM_016789081.1"/>
</dbReference>
<accession>A0A084G197</accession>
<keyword evidence="3" id="KW-1185">Reference proteome</keyword>
<dbReference type="OrthoDB" id="5225441at2759"/>
<name>A0A084G197_PSEDA</name>
<organism evidence="2 3">
    <name type="scientific">Pseudallescheria apiosperma</name>
    <name type="common">Scedosporium apiospermum</name>
    <dbReference type="NCBI Taxonomy" id="563466"/>
    <lineage>
        <taxon>Eukaryota</taxon>
        <taxon>Fungi</taxon>
        <taxon>Dikarya</taxon>
        <taxon>Ascomycota</taxon>
        <taxon>Pezizomycotina</taxon>
        <taxon>Sordariomycetes</taxon>
        <taxon>Hypocreomycetidae</taxon>
        <taxon>Microascales</taxon>
        <taxon>Microascaceae</taxon>
        <taxon>Scedosporium</taxon>
    </lineage>
</organism>
<feature type="compositionally biased region" description="Basic and acidic residues" evidence="1">
    <location>
        <begin position="204"/>
        <end position="214"/>
    </location>
</feature>
<dbReference type="HOGENOM" id="CLU_1090297_0_0_1"/>
<dbReference type="EMBL" id="JOWA01000110">
    <property type="protein sequence ID" value="KEZ41109.1"/>
    <property type="molecule type" value="Genomic_DNA"/>
</dbReference>
<dbReference type="VEuPathDB" id="FungiDB:SAPIO_CDS7173"/>
<dbReference type="Proteomes" id="UP000028545">
    <property type="component" value="Unassembled WGS sequence"/>
</dbReference>
<feature type="region of interest" description="Disordered" evidence="1">
    <location>
        <begin position="1"/>
        <end position="34"/>
    </location>
</feature>
<reference evidence="2 3" key="1">
    <citation type="journal article" date="2014" name="Genome Announc.">
        <title>Draft genome sequence of the pathogenic fungus Scedosporium apiospermum.</title>
        <authorList>
            <person name="Vandeputte P."/>
            <person name="Ghamrawi S."/>
            <person name="Rechenmann M."/>
            <person name="Iltis A."/>
            <person name="Giraud S."/>
            <person name="Fleury M."/>
            <person name="Thornton C."/>
            <person name="Delhaes L."/>
            <person name="Meyer W."/>
            <person name="Papon N."/>
            <person name="Bouchara J.P."/>
        </authorList>
    </citation>
    <scope>NUCLEOTIDE SEQUENCE [LARGE SCALE GENOMIC DNA]</scope>
    <source>
        <strain evidence="2 3">IHEM 14462</strain>
    </source>
</reference>
<feature type="compositionally biased region" description="Basic residues" evidence="1">
    <location>
        <begin position="257"/>
        <end position="267"/>
    </location>
</feature>
<dbReference type="GeneID" id="27726245"/>
<evidence type="ECO:0000313" key="2">
    <source>
        <dbReference type="EMBL" id="KEZ41109.1"/>
    </source>
</evidence>
<evidence type="ECO:0000313" key="3">
    <source>
        <dbReference type="Proteomes" id="UP000028545"/>
    </source>
</evidence>
<feature type="region of interest" description="Disordered" evidence="1">
    <location>
        <begin position="145"/>
        <end position="267"/>
    </location>
</feature>
<gene>
    <name evidence="2" type="ORF">SAPIO_CDS7173</name>
</gene>
<proteinExistence type="predicted"/>
<dbReference type="AlphaFoldDB" id="A0A084G197"/>
<feature type="compositionally biased region" description="Low complexity" evidence="1">
    <location>
        <begin position="215"/>
        <end position="232"/>
    </location>
</feature>
<feature type="compositionally biased region" description="Polar residues" evidence="1">
    <location>
        <begin position="154"/>
        <end position="170"/>
    </location>
</feature>
<evidence type="ECO:0000256" key="1">
    <source>
        <dbReference type="SAM" id="MobiDB-lite"/>
    </source>
</evidence>
<protein>
    <submittedName>
        <fullName evidence="2">Uncharacterized protein</fullName>
    </submittedName>
</protein>
<feature type="compositionally biased region" description="Low complexity" evidence="1">
    <location>
        <begin position="240"/>
        <end position="254"/>
    </location>
</feature>